<dbReference type="GO" id="GO:0071578">
    <property type="term" value="P:zinc ion import across plasma membrane"/>
    <property type="evidence" value="ECO:0007669"/>
    <property type="project" value="TreeGrafter"/>
</dbReference>
<dbReference type="AlphaFoldDB" id="T1JPG8"/>
<dbReference type="GO" id="GO:0140410">
    <property type="term" value="F:monoatomic cation:bicarbonate symporter activity"/>
    <property type="evidence" value="ECO:0007669"/>
    <property type="project" value="TreeGrafter"/>
</dbReference>
<reference evidence="9" key="1">
    <citation type="submission" date="2011-05" db="EMBL/GenBank/DDBJ databases">
        <authorList>
            <person name="Richards S.R."/>
            <person name="Qu J."/>
            <person name="Jiang H."/>
            <person name="Jhangiani S.N."/>
            <person name="Agravi P."/>
            <person name="Goodspeed R."/>
            <person name="Gross S."/>
            <person name="Mandapat C."/>
            <person name="Jackson L."/>
            <person name="Mathew T."/>
            <person name="Pu L."/>
            <person name="Thornton R."/>
            <person name="Saada N."/>
            <person name="Wilczek-Boney K.B."/>
            <person name="Lee S."/>
            <person name="Kovar C."/>
            <person name="Wu Y."/>
            <person name="Scherer S.E."/>
            <person name="Worley K.C."/>
            <person name="Muzny D.M."/>
            <person name="Gibbs R."/>
        </authorList>
    </citation>
    <scope>NUCLEOTIDE SEQUENCE</scope>
    <source>
        <strain evidence="9">Brora</strain>
    </source>
</reference>
<protein>
    <recommendedName>
        <fullName evidence="10">Zinc transporter ZIP10</fullName>
    </recommendedName>
</protein>
<evidence type="ECO:0000256" key="2">
    <source>
        <dbReference type="ARBA" id="ARBA00006939"/>
    </source>
</evidence>
<evidence type="ECO:0000256" key="4">
    <source>
        <dbReference type="ARBA" id="ARBA00022989"/>
    </source>
</evidence>
<dbReference type="PANTHER" id="PTHR12191">
    <property type="entry name" value="SOLUTE CARRIER FAMILY 39"/>
    <property type="match status" value="1"/>
</dbReference>
<evidence type="ECO:0000256" key="7">
    <source>
        <dbReference type="SAM" id="Phobius"/>
    </source>
</evidence>
<dbReference type="OMA" id="CANCRHT"/>
<feature type="transmembrane region" description="Helical" evidence="7">
    <location>
        <begin position="384"/>
        <end position="404"/>
    </location>
</feature>
<proteinExistence type="inferred from homology"/>
<keyword evidence="5 7" id="KW-0472">Membrane</keyword>
<dbReference type="PANTHER" id="PTHR12191:SF37">
    <property type="entry name" value="ZINC TRANSPORTER FOI"/>
    <property type="match status" value="1"/>
</dbReference>
<dbReference type="eggNOG" id="KOG2693">
    <property type="taxonomic scope" value="Eukaryota"/>
</dbReference>
<evidence type="ECO:0000256" key="3">
    <source>
        <dbReference type="ARBA" id="ARBA00022692"/>
    </source>
</evidence>
<feature type="transmembrane region" description="Helical" evidence="7">
    <location>
        <begin position="410"/>
        <end position="428"/>
    </location>
</feature>
<dbReference type="InterPro" id="IPR003689">
    <property type="entry name" value="ZIP"/>
</dbReference>
<accession>T1JPG8</accession>
<dbReference type="InterPro" id="IPR050799">
    <property type="entry name" value="ZIP_Transporter"/>
</dbReference>
<dbReference type="GO" id="GO:0005385">
    <property type="term" value="F:zinc ion transmembrane transporter activity"/>
    <property type="evidence" value="ECO:0007669"/>
    <property type="project" value="TreeGrafter"/>
</dbReference>
<feature type="transmembrane region" description="Helical" evidence="7">
    <location>
        <begin position="158"/>
        <end position="178"/>
    </location>
</feature>
<dbReference type="Pfam" id="PF02535">
    <property type="entry name" value="Zip"/>
    <property type="match status" value="1"/>
</dbReference>
<organism evidence="8 9">
    <name type="scientific">Strigamia maritima</name>
    <name type="common">European centipede</name>
    <name type="synonym">Geophilus maritimus</name>
    <dbReference type="NCBI Taxonomy" id="126957"/>
    <lineage>
        <taxon>Eukaryota</taxon>
        <taxon>Metazoa</taxon>
        <taxon>Ecdysozoa</taxon>
        <taxon>Arthropoda</taxon>
        <taxon>Myriapoda</taxon>
        <taxon>Chilopoda</taxon>
        <taxon>Pleurostigmophora</taxon>
        <taxon>Geophilomorpha</taxon>
        <taxon>Linotaeniidae</taxon>
        <taxon>Strigamia</taxon>
    </lineage>
</organism>
<feature type="region of interest" description="Disordered" evidence="6">
    <location>
        <begin position="123"/>
        <end position="142"/>
    </location>
</feature>
<dbReference type="HOGENOM" id="CLU_015114_13_4_1"/>
<dbReference type="STRING" id="126957.T1JPG8"/>
<comment type="subcellular location">
    <subcellularLocation>
        <location evidence="1">Membrane</location>
        <topology evidence="1">Multi-pass membrane protein</topology>
    </subcellularLocation>
</comment>
<evidence type="ECO:0008006" key="10">
    <source>
        <dbReference type="Google" id="ProtNLM"/>
    </source>
</evidence>
<dbReference type="EMBL" id="JH431375">
    <property type="status" value="NOT_ANNOTATED_CDS"/>
    <property type="molecule type" value="Genomic_DNA"/>
</dbReference>
<evidence type="ECO:0000313" key="8">
    <source>
        <dbReference type="EnsemblMetazoa" id="SMAR015745-PA"/>
    </source>
</evidence>
<comment type="similarity">
    <text evidence="2">Belongs to the ZIP transporter (TC 2.A.5) family.</text>
</comment>
<feature type="compositionally biased region" description="Basic and acidic residues" evidence="6">
    <location>
        <begin position="123"/>
        <end position="140"/>
    </location>
</feature>
<evidence type="ECO:0000313" key="9">
    <source>
        <dbReference type="Proteomes" id="UP000014500"/>
    </source>
</evidence>
<keyword evidence="4 7" id="KW-1133">Transmembrane helix</keyword>
<dbReference type="PhylomeDB" id="T1JPG8"/>
<evidence type="ECO:0000256" key="6">
    <source>
        <dbReference type="SAM" id="MobiDB-lite"/>
    </source>
</evidence>
<dbReference type="GO" id="GO:0005886">
    <property type="term" value="C:plasma membrane"/>
    <property type="evidence" value="ECO:0007669"/>
    <property type="project" value="TreeGrafter"/>
</dbReference>
<feature type="transmembrane region" description="Helical" evidence="7">
    <location>
        <begin position="93"/>
        <end position="115"/>
    </location>
</feature>
<sequence length="454" mass="49512">MRKECLSTNDILNEFGINVTINKEQFINLCPAIVYKLGTSACNDKKATDVAHVPEVTSNMVWLYAAVSVLVISLSGLVVVAIIPVLRGAYYQSLLQFLVALAVGSLIGDALLHLLPHAMSGHDHQECESEGQDHHTHGNEITHNSHCQEENSELDMMVWKGLVAVLGIFVFFMAERLLTVCSTRRKKKLNALSKKILENGNHEAKDEEKLCKQKYNSYSYCYGEVTVDMLKGLNDPVYDESDHHNCLEKSSQTDEAKDSFKQPAEEMKTLNPLKTKIGDGDHFDDGEVTTDSGVIVAKHEHRRHGHSHTHTHTVPTSVSSVACMVIMGDGFHNFSDGLAIGAAFASSITGGVSTAIAVFCHELPHELGDFAILLKSGMTAKQALAYNGLSSILCFLGMVVGVGLGNLAAISPWIFAGAGGMFVYIALVDMVRIEWTYIITGNKNIKSSFSLPDS</sequence>
<evidence type="ECO:0000256" key="1">
    <source>
        <dbReference type="ARBA" id="ARBA00004141"/>
    </source>
</evidence>
<dbReference type="Proteomes" id="UP000014500">
    <property type="component" value="Unassembled WGS sequence"/>
</dbReference>
<name>T1JPG8_STRMM</name>
<dbReference type="GO" id="GO:0030003">
    <property type="term" value="P:intracellular monoatomic cation homeostasis"/>
    <property type="evidence" value="ECO:0007669"/>
    <property type="project" value="TreeGrafter"/>
</dbReference>
<keyword evidence="9" id="KW-1185">Reference proteome</keyword>
<reference evidence="8" key="2">
    <citation type="submission" date="2015-02" db="UniProtKB">
        <authorList>
            <consortium name="EnsemblMetazoa"/>
        </authorList>
    </citation>
    <scope>IDENTIFICATION</scope>
</reference>
<keyword evidence="3 7" id="KW-0812">Transmembrane</keyword>
<evidence type="ECO:0000256" key="5">
    <source>
        <dbReference type="ARBA" id="ARBA00023136"/>
    </source>
</evidence>
<dbReference type="EnsemblMetazoa" id="SMAR015745-RA">
    <property type="protein sequence ID" value="SMAR015745-PA"/>
    <property type="gene ID" value="SMAR015745"/>
</dbReference>
<feature type="transmembrane region" description="Helical" evidence="7">
    <location>
        <begin position="61"/>
        <end position="86"/>
    </location>
</feature>